<feature type="transmembrane region" description="Helical" evidence="1">
    <location>
        <begin position="85"/>
        <end position="108"/>
    </location>
</feature>
<protein>
    <recommendedName>
        <fullName evidence="4">Glycosyltransferase RgtA/B/C/D-like domain-containing protein</fullName>
    </recommendedName>
</protein>
<dbReference type="EMBL" id="BAABRU010000003">
    <property type="protein sequence ID" value="GAA5527072.1"/>
    <property type="molecule type" value="Genomic_DNA"/>
</dbReference>
<comment type="caution">
    <text evidence="2">The sequence shown here is derived from an EMBL/GenBank/DDBJ whole genome shotgun (WGS) entry which is preliminary data.</text>
</comment>
<keyword evidence="1" id="KW-0472">Membrane</keyword>
<keyword evidence="3" id="KW-1185">Reference proteome</keyword>
<feature type="transmembrane region" description="Helical" evidence="1">
    <location>
        <begin position="294"/>
        <end position="312"/>
    </location>
</feature>
<feature type="transmembrane region" description="Helical" evidence="1">
    <location>
        <begin position="12"/>
        <end position="29"/>
    </location>
</feature>
<feature type="transmembrane region" description="Helical" evidence="1">
    <location>
        <begin position="378"/>
        <end position="397"/>
    </location>
</feature>
<feature type="transmembrane region" description="Helical" evidence="1">
    <location>
        <begin position="183"/>
        <end position="202"/>
    </location>
</feature>
<accession>A0ABP9WV43</accession>
<feature type="transmembrane region" description="Helical" evidence="1">
    <location>
        <begin position="349"/>
        <end position="366"/>
    </location>
</feature>
<keyword evidence="1" id="KW-0812">Transmembrane</keyword>
<feature type="transmembrane region" description="Helical" evidence="1">
    <location>
        <begin position="264"/>
        <end position="282"/>
    </location>
</feature>
<feature type="transmembrane region" description="Helical" evidence="1">
    <location>
        <begin position="120"/>
        <end position="143"/>
    </location>
</feature>
<evidence type="ECO:0008006" key="4">
    <source>
        <dbReference type="Google" id="ProtNLM"/>
    </source>
</evidence>
<feature type="transmembrane region" description="Helical" evidence="1">
    <location>
        <begin position="233"/>
        <end position="257"/>
    </location>
</feature>
<dbReference type="Proteomes" id="UP001428290">
    <property type="component" value="Unassembled WGS sequence"/>
</dbReference>
<gene>
    <name evidence="2" type="ORF">Hgul01_00854</name>
</gene>
<proteinExistence type="predicted"/>
<evidence type="ECO:0000313" key="2">
    <source>
        <dbReference type="EMBL" id="GAA5527072.1"/>
    </source>
</evidence>
<reference evidence="2 3" key="1">
    <citation type="submission" date="2024-02" db="EMBL/GenBank/DDBJ databases">
        <title>Herpetosiphon gulosus NBRC 112829.</title>
        <authorList>
            <person name="Ichikawa N."/>
            <person name="Katano-Makiyama Y."/>
            <person name="Hidaka K."/>
        </authorList>
    </citation>
    <scope>NUCLEOTIDE SEQUENCE [LARGE SCALE GENOMIC DNA]</scope>
    <source>
        <strain evidence="2 3">NBRC 112829</strain>
    </source>
</reference>
<feature type="transmembrane region" description="Helical" evidence="1">
    <location>
        <begin position="324"/>
        <end position="343"/>
    </location>
</feature>
<sequence>MVVGFLRRSNRWLWLSCGLLLVIFISYGLRSSSTYSDDSIQHLLIARWSFKHPELLLDVWGRPGFTIPYALISQFGLAAVHLQSAILAAIICGLAAYLAAELAVEWYWLAAIFTGIQPEFARLSFAALTELPCAAYLTTALLAQRRQHWKIMALFAGLIPLARYETLPLLIFFAISLIKERRYWQLGLMALPMLIWNGFWAVRLSDWTNLLFPLDRVLFEKGGSVSFYGTGPWWHYITRLPVAFGSVPFALAVYGFLRMRWNSLHWWTVGYIAILAISYWKLPATQIAGYDRHLAILAPIIGTFSAYGLQALGQPINQLWQRWGIRGALILVMIGLLGMAWIRWITRGIILYDALLSVGLVALLMLPMLKASWQQRLVAASMLIGLLGLFIRVQPFIIQNSDQQVLNATQWFMQSEYREKLVLAAIPWFAYGTGIDPYDPSRYQPITPAAVEQAPVGSIIVWDSRFSWTLQWQTPRSLLENPTRFRLLKQYHGVNSNGNPFELAIYQKIN</sequence>
<evidence type="ECO:0000313" key="3">
    <source>
        <dbReference type="Proteomes" id="UP001428290"/>
    </source>
</evidence>
<evidence type="ECO:0000256" key="1">
    <source>
        <dbReference type="SAM" id="Phobius"/>
    </source>
</evidence>
<name>A0ABP9WV43_9CHLR</name>
<feature type="transmembrane region" description="Helical" evidence="1">
    <location>
        <begin position="149"/>
        <end position="176"/>
    </location>
</feature>
<keyword evidence="1" id="KW-1133">Transmembrane helix</keyword>
<organism evidence="2 3">
    <name type="scientific">Herpetosiphon gulosus</name>
    <dbReference type="NCBI Taxonomy" id="1973496"/>
    <lineage>
        <taxon>Bacteria</taxon>
        <taxon>Bacillati</taxon>
        <taxon>Chloroflexota</taxon>
        <taxon>Chloroflexia</taxon>
        <taxon>Herpetosiphonales</taxon>
        <taxon>Herpetosiphonaceae</taxon>
        <taxon>Herpetosiphon</taxon>
    </lineage>
</organism>